<dbReference type="EMBL" id="CCKQ01002837">
    <property type="protein sequence ID" value="CDW73947.1"/>
    <property type="molecule type" value="Genomic_DNA"/>
</dbReference>
<dbReference type="PROSITE" id="PS50168">
    <property type="entry name" value="DED"/>
    <property type="match status" value="1"/>
</dbReference>
<protein>
    <recommendedName>
        <fullName evidence="1">DED domain-containing protein</fullName>
    </recommendedName>
</protein>
<evidence type="ECO:0000313" key="2">
    <source>
        <dbReference type="EMBL" id="CDW73947.1"/>
    </source>
</evidence>
<reference evidence="2 3" key="1">
    <citation type="submission" date="2014-06" db="EMBL/GenBank/DDBJ databases">
        <authorList>
            <person name="Swart Estienne"/>
        </authorList>
    </citation>
    <scope>NUCLEOTIDE SEQUENCE [LARGE SCALE GENOMIC DNA]</scope>
    <source>
        <strain evidence="2 3">130c</strain>
    </source>
</reference>
<evidence type="ECO:0000313" key="3">
    <source>
        <dbReference type="Proteomes" id="UP000039865"/>
    </source>
</evidence>
<feature type="domain" description="DED" evidence="1">
    <location>
        <begin position="109"/>
        <end position="192"/>
    </location>
</feature>
<organism evidence="2 3">
    <name type="scientific">Stylonychia lemnae</name>
    <name type="common">Ciliate</name>
    <dbReference type="NCBI Taxonomy" id="5949"/>
    <lineage>
        <taxon>Eukaryota</taxon>
        <taxon>Sar</taxon>
        <taxon>Alveolata</taxon>
        <taxon>Ciliophora</taxon>
        <taxon>Intramacronucleata</taxon>
        <taxon>Spirotrichea</taxon>
        <taxon>Stichotrichia</taxon>
        <taxon>Sporadotrichida</taxon>
        <taxon>Oxytrichidae</taxon>
        <taxon>Stylonychinae</taxon>
        <taxon>Stylonychia</taxon>
    </lineage>
</organism>
<dbReference type="Proteomes" id="UP000039865">
    <property type="component" value="Unassembled WGS sequence"/>
</dbReference>
<dbReference type="InterPro" id="IPR001875">
    <property type="entry name" value="DED_dom"/>
</dbReference>
<sequence length="442" mass="51579">MNLSNKTDATALVQLLRNAAFLDHQDISSKLLEYLRHKLSNASNEELSYVFTSLVLLRSVDAKFFKHLEILTLRRAHSLEPSIIGKVISSYAYLCNQKKISLSTSFIKTFEYLIMNKLAELSPNEKIMTLIAFLKLQRLTQQTKAISNKMLLDLIDQIDEDIKDEKTEIKVSNLAEMYYQLLSHNILRSEINAQNIEDRLKNINKFKPKDVFDILTVTQNDSLIEHLMKFLELNINEFMPEEIIILINISSKLTSIKPEIVPMIESYVNSNLGDMANEELAKLYCTIHNKIGDLLTKDFKFKIQKLIDELFPKAQAKSLPYLLPLVKDQFNNKEIRESVQKILRQKDFSGQTYIMILGQLVEQQQDKLNEDLEFWVNIMQYVPLIGINSFDSYLKLKSSITFLDENIQELDFKDLLNFLEERYEKPFEKLENKDEEIKQIDQ</sequence>
<keyword evidence="3" id="KW-1185">Reference proteome</keyword>
<name>A0A077ZXJ4_STYLE</name>
<dbReference type="AlphaFoldDB" id="A0A077ZXJ4"/>
<dbReference type="InParanoid" id="A0A077ZXJ4"/>
<evidence type="ECO:0000259" key="1">
    <source>
        <dbReference type="PROSITE" id="PS50168"/>
    </source>
</evidence>
<dbReference type="OrthoDB" id="10513182at2759"/>
<proteinExistence type="predicted"/>
<accession>A0A077ZXJ4</accession>
<gene>
    <name evidence="2" type="primary">Contig15079.g16069</name>
    <name evidence="2" type="ORF">STYLEM_2937</name>
</gene>